<dbReference type="Pfam" id="PF00676">
    <property type="entry name" value="E1_dh"/>
    <property type="match status" value="1"/>
</dbReference>
<keyword evidence="6 8" id="KW-0786">Thiamine pyrophosphate</keyword>
<keyword evidence="11" id="KW-1185">Reference proteome</keyword>
<feature type="domain" description="Dehydrogenase E1 component" evidence="9">
    <location>
        <begin position="30"/>
        <end position="296"/>
    </location>
</feature>
<keyword evidence="5 8" id="KW-0560">Oxidoreductase</keyword>
<evidence type="ECO:0000313" key="11">
    <source>
        <dbReference type="Proteomes" id="UP000334923"/>
    </source>
</evidence>
<evidence type="ECO:0000256" key="1">
    <source>
        <dbReference type="ARBA" id="ARBA00001964"/>
    </source>
</evidence>
<organism evidence="10 11">
    <name type="scientific">Methylacidimicrobium tartarophylax</name>
    <dbReference type="NCBI Taxonomy" id="1041768"/>
    <lineage>
        <taxon>Bacteria</taxon>
        <taxon>Pseudomonadati</taxon>
        <taxon>Verrucomicrobiota</taxon>
        <taxon>Methylacidimicrobium</taxon>
    </lineage>
</organism>
<evidence type="ECO:0000259" key="9">
    <source>
        <dbReference type="Pfam" id="PF00676"/>
    </source>
</evidence>
<keyword evidence="7 8" id="KW-0670">Pyruvate</keyword>
<dbReference type="PANTHER" id="PTHR11516:SF60">
    <property type="entry name" value="PYRUVATE DEHYDROGENASE E1 COMPONENT SUBUNIT ALPHA"/>
    <property type="match status" value="1"/>
</dbReference>
<sequence length="297" mass="32395">MVADDPGVAVAEPKAPASSLSPEIQIDLYRQMVRIRRFEEKSAQAFMRAAIKGFCHLYIGQEAVAVGALSVLEPRDAVITAYRDHGVALARGTSARACMAELLGKQTGCSQGMGGSMHLFDRKHHFYGGHAIVGSHTAVAAGLAFAQQYESTGGITLCLLGEGAVNQGVFSETLNLVSLWKLPIVFLIENNDYAMGTSVSRSSAGLPLVNRASAFDLAGRVANGMEVEEVRAMVAEAVSLARTEHLPTLLEVNTYRYRGHSMSDPDTYRTKQEIEEHKKNDPILRYRQKLEEREILS</sequence>
<feature type="non-terminal residue" evidence="10">
    <location>
        <position position="297"/>
    </location>
</feature>
<accession>A0A5E6M426</accession>
<reference evidence="10 11" key="1">
    <citation type="submission" date="2019-09" db="EMBL/GenBank/DDBJ databases">
        <authorList>
            <person name="Cremers G."/>
        </authorList>
    </citation>
    <scope>NUCLEOTIDE SEQUENCE [LARGE SCALE GENOMIC DNA]</scope>
    <source>
        <strain evidence="10">4A</strain>
    </source>
</reference>
<evidence type="ECO:0000256" key="6">
    <source>
        <dbReference type="ARBA" id="ARBA00023052"/>
    </source>
</evidence>
<evidence type="ECO:0000313" key="10">
    <source>
        <dbReference type="EMBL" id="VVM04336.1"/>
    </source>
</evidence>
<dbReference type="EMBL" id="CABFVA020000001">
    <property type="protein sequence ID" value="VVM04336.1"/>
    <property type="molecule type" value="Genomic_DNA"/>
</dbReference>
<dbReference type="GO" id="GO:0006086">
    <property type="term" value="P:pyruvate decarboxylation to acetyl-CoA"/>
    <property type="evidence" value="ECO:0007669"/>
    <property type="project" value="InterPro"/>
</dbReference>
<dbReference type="InterPro" id="IPR017597">
    <property type="entry name" value="Pyrv_DH_E1_asu_subgrp-y"/>
</dbReference>
<comment type="cofactor">
    <cofactor evidence="1 8">
        <name>thiamine diphosphate</name>
        <dbReference type="ChEBI" id="CHEBI:58937"/>
    </cofactor>
</comment>
<dbReference type="EC" id="1.2.4.1" evidence="3 8"/>
<proteinExistence type="predicted"/>
<dbReference type="InterPro" id="IPR050642">
    <property type="entry name" value="PDH_E1_Alpha_Subunit"/>
</dbReference>
<name>A0A5E6M426_9BACT</name>
<gene>
    <name evidence="10" type="primary">PDHA</name>
    <name evidence="8 10" type="synonym">pdhA</name>
    <name evidence="10" type="ORF">MAMT_00031</name>
</gene>
<comment type="catalytic activity">
    <reaction evidence="8">
        <text>N(6)-[(R)-lipoyl]-L-lysyl-[protein] + pyruvate + H(+) = N(6)-[(R)-S(8)-acetyldihydrolipoyl]-L-lysyl-[protein] + CO2</text>
        <dbReference type="Rhea" id="RHEA:19189"/>
        <dbReference type="Rhea" id="RHEA-COMP:10474"/>
        <dbReference type="Rhea" id="RHEA-COMP:10478"/>
        <dbReference type="ChEBI" id="CHEBI:15361"/>
        <dbReference type="ChEBI" id="CHEBI:15378"/>
        <dbReference type="ChEBI" id="CHEBI:16526"/>
        <dbReference type="ChEBI" id="CHEBI:83099"/>
        <dbReference type="ChEBI" id="CHEBI:83111"/>
        <dbReference type="EC" id="1.2.4.1"/>
    </reaction>
</comment>
<dbReference type="GO" id="GO:0004739">
    <property type="term" value="F:pyruvate dehydrogenase (acetyl-transferring) activity"/>
    <property type="evidence" value="ECO:0007669"/>
    <property type="project" value="UniProtKB-UniRule"/>
</dbReference>
<dbReference type="InterPro" id="IPR001017">
    <property type="entry name" value="DH_E1"/>
</dbReference>
<evidence type="ECO:0000256" key="8">
    <source>
        <dbReference type="RuleBase" id="RU361139"/>
    </source>
</evidence>
<protein>
    <recommendedName>
        <fullName evidence="4 8">Pyruvate dehydrogenase E1 component subunit alpha</fullName>
        <ecNumber evidence="3 8">1.2.4.1</ecNumber>
    </recommendedName>
</protein>
<dbReference type="OrthoDB" id="9766715at2"/>
<comment type="subunit">
    <text evidence="2 8">Heterodimer of an alpha and a beta chain.</text>
</comment>
<comment type="function">
    <text evidence="8">The pyruvate dehydrogenase complex catalyzes the overall conversion of pyruvate to acetyl-CoA and CO(2).</text>
</comment>
<dbReference type="InterPro" id="IPR029061">
    <property type="entry name" value="THDP-binding"/>
</dbReference>
<dbReference type="SUPFAM" id="SSF52518">
    <property type="entry name" value="Thiamin diphosphate-binding fold (THDP-binding)"/>
    <property type="match status" value="1"/>
</dbReference>
<dbReference type="RefSeq" id="WP_142658919.1">
    <property type="nucleotide sequence ID" value="NZ_CABFVA020000001.1"/>
</dbReference>
<dbReference type="Gene3D" id="3.40.50.970">
    <property type="match status" value="1"/>
</dbReference>
<evidence type="ECO:0000256" key="5">
    <source>
        <dbReference type="ARBA" id="ARBA00023002"/>
    </source>
</evidence>
<dbReference type="PANTHER" id="PTHR11516">
    <property type="entry name" value="PYRUVATE DEHYDROGENASE E1 COMPONENT, ALPHA SUBUNIT BACTERIAL AND ORGANELLAR"/>
    <property type="match status" value="1"/>
</dbReference>
<evidence type="ECO:0000256" key="4">
    <source>
        <dbReference type="ARBA" id="ARBA00014159"/>
    </source>
</evidence>
<evidence type="ECO:0000256" key="3">
    <source>
        <dbReference type="ARBA" id="ARBA00012281"/>
    </source>
</evidence>
<dbReference type="NCBIfam" id="TIGR03182">
    <property type="entry name" value="PDH_E1_alph_y"/>
    <property type="match status" value="1"/>
</dbReference>
<evidence type="ECO:0000256" key="7">
    <source>
        <dbReference type="ARBA" id="ARBA00023317"/>
    </source>
</evidence>
<evidence type="ECO:0000256" key="2">
    <source>
        <dbReference type="ARBA" id="ARBA00011870"/>
    </source>
</evidence>
<dbReference type="CDD" id="cd02000">
    <property type="entry name" value="TPP_E1_PDC_ADC_BCADC"/>
    <property type="match status" value="1"/>
</dbReference>
<dbReference type="AlphaFoldDB" id="A0A5E6M426"/>
<dbReference type="Proteomes" id="UP000334923">
    <property type="component" value="Unassembled WGS sequence"/>
</dbReference>